<dbReference type="EMBL" id="RSED01000004">
    <property type="protein sequence ID" value="RRS05079.1"/>
    <property type="molecule type" value="Genomic_DNA"/>
</dbReference>
<protein>
    <submittedName>
        <fullName evidence="4">4-hydroxythreonine-4-phosphate dehydrogenase PdxA</fullName>
        <ecNumber evidence="4">1.1.1.262</ecNumber>
    </submittedName>
</protein>
<proteinExistence type="predicted"/>
<keyword evidence="5" id="KW-1185">Reference proteome</keyword>
<dbReference type="GO" id="GO:0051287">
    <property type="term" value="F:NAD binding"/>
    <property type="evidence" value="ECO:0007669"/>
    <property type="project" value="InterPro"/>
</dbReference>
<dbReference type="PANTHER" id="PTHR30004:SF6">
    <property type="entry name" value="D-THREONATE 4-PHOSPHATE DEHYDROGENASE"/>
    <property type="match status" value="1"/>
</dbReference>
<organism evidence="4 5">
    <name type="scientific">Aquabacterium soli</name>
    <dbReference type="NCBI Taxonomy" id="2493092"/>
    <lineage>
        <taxon>Bacteria</taxon>
        <taxon>Pseudomonadati</taxon>
        <taxon>Pseudomonadota</taxon>
        <taxon>Betaproteobacteria</taxon>
        <taxon>Burkholderiales</taxon>
        <taxon>Aquabacterium</taxon>
    </lineage>
</organism>
<evidence type="ECO:0000256" key="3">
    <source>
        <dbReference type="ARBA" id="ARBA00023027"/>
    </source>
</evidence>
<reference evidence="4 5" key="1">
    <citation type="submission" date="2018-12" db="EMBL/GenBank/DDBJ databases">
        <title>The whole draft genome of Aquabacterium sp. SJQ9.</title>
        <authorList>
            <person name="Sun L."/>
            <person name="Gao X."/>
            <person name="Chen W."/>
            <person name="Huang K."/>
        </authorList>
    </citation>
    <scope>NUCLEOTIDE SEQUENCE [LARGE SCALE GENOMIC DNA]</scope>
    <source>
        <strain evidence="4 5">SJQ9</strain>
    </source>
</reference>
<dbReference type="GO" id="GO:0050570">
    <property type="term" value="F:4-hydroxythreonine-4-phosphate dehydrogenase activity"/>
    <property type="evidence" value="ECO:0007669"/>
    <property type="project" value="UniProtKB-EC"/>
</dbReference>
<dbReference type="PANTHER" id="PTHR30004">
    <property type="entry name" value="4-HYDROXYTHREONINE-4-PHOSPHATE DEHYDROGENASE"/>
    <property type="match status" value="1"/>
</dbReference>
<dbReference type="OrthoDB" id="9801783at2"/>
<evidence type="ECO:0000313" key="5">
    <source>
        <dbReference type="Proteomes" id="UP000269265"/>
    </source>
</evidence>
<dbReference type="InterPro" id="IPR005255">
    <property type="entry name" value="PdxA_fam"/>
</dbReference>
<evidence type="ECO:0000313" key="4">
    <source>
        <dbReference type="EMBL" id="RRS05079.1"/>
    </source>
</evidence>
<dbReference type="AlphaFoldDB" id="A0A426VE03"/>
<sequence length="367" mass="37815">MQHPASPLNDVWTKPAPLVLSMGDPCGIGPEIVAMQWLAGEAPGAVVIGSAAVMRRAVAALAGRHPAAARLQVWAVRSDARPAPPGAGAEGAESPVVLPVWEPAGLPSGLDALPWGQVQADAGAAAALCVREGAGLVQQGLALALVTAPLHKESLSLAGEPFPGHTELLQALATPAGQPLVPVRMMLANHELRTVLVSIHVSLRQALDAVNVANVLSTVRITHQSFVKMGFECPRIAVAGLNPHAGEGGLFGDEELSVIIPALEAARAEGIDVTGPLAPDTVFMRARHAPPDHPGEFDVVVAMYHDQGLIPVKYLGVAHGVNVTLGLPFVRTSPDHGTAFDLAGSGKADPSSLTEAMHLARQLAAAV</sequence>
<dbReference type="Proteomes" id="UP000269265">
    <property type="component" value="Unassembled WGS sequence"/>
</dbReference>
<evidence type="ECO:0000256" key="2">
    <source>
        <dbReference type="ARBA" id="ARBA00023002"/>
    </source>
</evidence>
<comment type="caution">
    <text evidence="4">The sequence shown here is derived from an EMBL/GenBank/DDBJ whole genome shotgun (WGS) entry which is preliminary data.</text>
</comment>
<name>A0A426VE03_9BURK</name>
<dbReference type="GO" id="GO:0046872">
    <property type="term" value="F:metal ion binding"/>
    <property type="evidence" value="ECO:0007669"/>
    <property type="project" value="UniProtKB-KW"/>
</dbReference>
<gene>
    <name evidence="4" type="primary">pdxA</name>
    <name evidence="4" type="ORF">EIP75_05750</name>
</gene>
<keyword evidence="3" id="KW-0520">NAD</keyword>
<dbReference type="SUPFAM" id="SSF53659">
    <property type="entry name" value="Isocitrate/Isopropylmalate dehydrogenase-like"/>
    <property type="match status" value="1"/>
</dbReference>
<keyword evidence="2 4" id="KW-0560">Oxidoreductase</keyword>
<evidence type="ECO:0000256" key="1">
    <source>
        <dbReference type="ARBA" id="ARBA00022723"/>
    </source>
</evidence>
<dbReference type="Gene3D" id="3.40.718.10">
    <property type="entry name" value="Isopropylmalate Dehydrogenase"/>
    <property type="match status" value="1"/>
</dbReference>
<dbReference type="Pfam" id="PF04166">
    <property type="entry name" value="PdxA"/>
    <property type="match status" value="1"/>
</dbReference>
<accession>A0A426VE03</accession>
<keyword evidence="1" id="KW-0479">Metal-binding</keyword>
<dbReference type="NCBIfam" id="TIGR00557">
    <property type="entry name" value="pdxA"/>
    <property type="match status" value="1"/>
</dbReference>
<dbReference type="EC" id="1.1.1.262" evidence="4"/>